<keyword evidence="13" id="KW-1185">Reference proteome</keyword>
<evidence type="ECO:0000256" key="5">
    <source>
        <dbReference type="ARBA" id="ARBA00014357"/>
    </source>
</evidence>
<feature type="compositionally biased region" description="Basic residues" evidence="10">
    <location>
        <begin position="37"/>
        <end position="46"/>
    </location>
</feature>
<dbReference type="PANTHER" id="PTHR31077:SF1">
    <property type="entry name" value="U4_U6.U5 SMALL NUCLEAR RIBONUCLEOPROTEIN 27 KDA PROTEIN"/>
    <property type="match status" value="1"/>
</dbReference>
<comment type="similarity">
    <text evidence="3">Belongs to the SNUT3 family.</text>
</comment>
<feature type="compositionally biased region" description="Basic and acidic residues" evidence="10">
    <location>
        <begin position="14"/>
        <end position="36"/>
    </location>
</feature>
<feature type="region of interest" description="Disordered" evidence="10">
    <location>
        <begin position="1"/>
        <end position="98"/>
    </location>
</feature>
<evidence type="ECO:0000313" key="12">
    <source>
        <dbReference type="EMBL" id="CAG9836965.1"/>
    </source>
</evidence>
<evidence type="ECO:0000256" key="6">
    <source>
        <dbReference type="ARBA" id="ARBA00022664"/>
    </source>
</evidence>
<evidence type="ECO:0000256" key="8">
    <source>
        <dbReference type="ARBA" id="ARBA00023242"/>
    </source>
</evidence>
<keyword evidence="8" id="KW-0539">Nucleus</keyword>
<evidence type="ECO:0000256" key="4">
    <source>
        <dbReference type="ARBA" id="ARBA00011825"/>
    </source>
</evidence>
<dbReference type="Proteomes" id="UP001153709">
    <property type="component" value="Chromosome 6"/>
</dbReference>
<feature type="domain" description="U4/U6.U5 small nuclear ribonucleoprotein 27kDa protein" evidence="11">
    <location>
        <begin position="102"/>
        <end position="155"/>
    </location>
</feature>
<keyword evidence="7" id="KW-0508">mRNA splicing</keyword>
<dbReference type="EMBL" id="OU898281">
    <property type="protein sequence ID" value="CAG9836965.1"/>
    <property type="molecule type" value="Genomic_DNA"/>
</dbReference>
<evidence type="ECO:0000256" key="7">
    <source>
        <dbReference type="ARBA" id="ARBA00023187"/>
    </source>
</evidence>
<gene>
    <name evidence="12" type="ORF">DIABBA_LOCUS9995</name>
</gene>
<dbReference type="InterPro" id="IPR013957">
    <property type="entry name" value="SNRNP27"/>
</dbReference>
<evidence type="ECO:0000256" key="10">
    <source>
        <dbReference type="SAM" id="MobiDB-lite"/>
    </source>
</evidence>
<organism evidence="12 13">
    <name type="scientific">Diabrotica balteata</name>
    <name type="common">Banded cucumber beetle</name>
    <dbReference type="NCBI Taxonomy" id="107213"/>
    <lineage>
        <taxon>Eukaryota</taxon>
        <taxon>Metazoa</taxon>
        <taxon>Ecdysozoa</taxon>
        <taxon>Arthropoda</taxon>
        <taxon>Hexapoda</taxon>
        <taxon>Insecta</taxon>
        <taxon>Pterygota</taxon>
        <taxon>Neoptera</taxon>
        <taxon>Endopterygota</taxon>
        <taxon>Coleoptera</taxon>
        <taxon>Polyphaga</taxon>
        <taxon>Cucujiformia</taxon>
        <taxon>Chrysomeloidea</taxon>
        <taxon>Chrysomelidae</taxon>
        <taxon>Galerucinae</taxon>
        <taxon>Diabroticina</taxon>
        <taxon>Diabroticites</taxon>
        <taxon>Diabrotica</taxon>
    </lineage>
</organism>
<dbReference type="OrthoDB" id="21368at2759"/>
<dbReference type="AlphaFoldDB" id="A0A9N9T1K9"/>
<dbReference type="GO" id="GO:0008380">
    <property type="term" value="P:RNA splicing"/>
    <property type="evidence" value="ECO:0007669"/>
    <property type="project" value="UniProtKB-KW"/>
</dbReference>
<dbReference type="Pfam" id="PF08648">
    <property type="entry name" value="SNRNP27"/>
    <property type="match status" value="1"/>
</dbReference>
<evidence type="ECO:0000313" key="13">
    <source>
        <dbReference type="Proteomes" id="UP001153709"/>
    </source>
</evidence>
<evidence type="ECO:0000256" key="3">
    <source>
        <dbReference type="ARBA" id="ARBA00008218"/>
    </source>
</evidence>
<comment type="subunit">
    <text evidence="4">Part of a tri-snRNP complex.</text>
</comment>
<evidence type="ECO:0000256" key="1">
    <source>
        <dbReference type="ARBA" id="ARBA00003632"/>
    </source>
</evidence>
<evidence type="ECO:0000256" key="2">
    <source>
        <dbReference type="ARBA" id="ARBA00004123"/>
    </source>
</evidence>
<keyword evidence="6" id="KW-0507">mRNA processing</keyword>
<name>A0A9N9T1K9_DIABA</name>
<comment type="subcellular location">
    <subcellularLocation>
        <location evidence="2">Nucleus</location>
    </subcellularLocation>
</comment>
<evidence type="ECO:0000256" key="9">
    <source>
        <dbReference type="ARBA" id="ARBA00031864"/>
    </source>
</evidence>
<feature type="compositionally biased region" description="Basic and acidic residues" evidence="10">
    <location>
        <begin position="47"/>
        <end position="64"/>
    </location>
</feature>
<dbReference type="PANTHER" id="PTHR31077">
    <property type="entry name" value="U4/U6.U5 SMALL NUCLEAR RIBONUCLEOPROTEIN 27 KDA PROTEIN"/>
    <property type="match status" value="1"/>
</dbReference>
<accession>A0A9N9T1K9</accession>
<dbReference type="GO" id="GO:0006397">
    <property type="term" value="P:mRNA processing"/>
    <property type="evidence" value="ECO:0007669"/>
    <property type="project" value="UniProtKB-KW"/>
</dbReference>
<feature type="compositionally biased region" description="Basic residues" evidence="10">
    <location>
        <begin position="1"/>
        <end position="13"/>
    </location>
</feature>
<sequence length="157" mass="19111">MGRRSRSKSPFGSRRRDRDRERDKERDRDRDRDKDKERHRRKRSRDRSRDRERRRYSPERDDHRKYSRSRSRSLSPVDRRRKNKVPDRPLITAADLEGKSAEEQEMMKLMGFCNFDTTKGKKVNGNDVGDVHVILKRKYRQYMNRKGGFNRPLDFVA</sequence>
<comment type="function">
    <text evidence="1">May play a role in mRNA splicing.</text>
</comment>
<protein>
    <recommendedName>
        <fullName evidence="5">U4/U6.U5 small nuclear ribonucleoprotein 27 kDa protein</fullName>
    </recommendedName>
    <alternativeName>
        <fullName evidence="9">U4/U6.U5 tri-snRNP-associated protein 3</fullName>
    </alternativeName>
</protein>
<proteinExistence type="inferred from homology"/>
<dbReference type="GO" id="GO:0071011">
    <property type="term" value="C:precatalytic spliceosome"/>
    <property type="evidence" value="ECO:0007669"/>
    <property type="project" value="TreeGrafter"/>
</dbReference>
<reference evidence="12" key="1">
    <citation type="submission" date="2022-01" db="EMBL/GenBank/DDBJ databases">
        <authorList>
            <person name="King R."/>
        </authorList>
    </citation>
    <scope>NUCLEOTIDE SEQUENCE</scope>
</reference>
<evidence type="ECO:0000259" key="11">
    <source>
        <dbReference type="Pfam" id="PF08648"/>
    </source>
</evidence>